<evidence type="ECO:0000313" key="1">
    <source>
        <dbReference type="EMBL" id="OMJ09068.1"/>
    </source>
</evidence>
<gene>
    <name evidence="1" type="ORF">AYI69_g10827</name>
</gene>
<protein>
    <submittedName>
        <fullName evidence="1">Uncharacterized protein</fullName>
    </submittedName>
</protein>
<organism evidence="1 2">
    <name type="scientific">Smittium culicis</name>
    <dbReference type="NCBI Taxonomy" id="133412"/>
    <lineage>
        <taxon>Eukaryota</taxon>
        <taxon>Fungi</taxon>
        <taxon>Fungi incertae sedis</taxon>
        <taxon>Zoopagomycota</taxon>
        <taxon>Kickxellomycotina</taxon>
        <taxon>Harpellomycetes</taxon>
        <taxon>Harpellales</taxon>
        <taxon>Legeriomycetaceae</taxon>
        <taxon>Smittium</taxon>
    </lineage>
</organism>
<proteinExistence type="predicted"/>
<comment type="caution">
    <text evidence="1">The sequence shown here is derived from an EMBL/GenBank/DDBJ whole genome shotgun (WGS) entry which is preliminary data.</text>
</comment>
<dbReference type="OrthoDB" id="2288922at2759"/>
<dbReference type="Proteomes" id="UP000187429">
    <property type="component" value="Unassembled WGS sequence"/>
</dbReference>
<reference evidence="2" key="1">
    <citation type="submission" date="2017-01" db="EMBL/GenBank/DDBJ databases">
        <authorList>
            <person name="Wang Y."/>
            <person name="White M."/>
            <person name="Kvist S."/>
            <person name="Moncalvo J.-M."/>
        </authorList>
    </citation>
    <scope>NUCLEOTIDE SEQUENCE [LARGE SCALE GENOMIC DNA]</scope>
    <source>
        <strain evidence="2">ID-206-W2</strain>
    </source>
</reference>
<evidence type="ECO:0000313" key="2">
    <source>
        <dbReference type="Proteomes" id="UP000187429"/>
    </source>
</evidence>
<keyword evidence="2" id="KW-1185">Reference proteome</keyword>
<name>A0A1R1X356_9FUNG</name>
<accession>A0A1R1X356</accession>
<dbReference type="AlphaFoldDB" id="A0A1R1X356"/>
<sequence>MRRLILALEETSVTSFICPNIETSPTIDYFRQIGDNEMLDIMNLTSKKFWLLAVFGFMRKRDIHRIDDTQTTIIDGALKLVIVAPKEKRKGRPIIRPCEISCHSDKLL</sequence>
<dbReference type="EMBL" id="LSSM01007181">
    <property type="protein sequence ID" value="OMJ09068.1"/>
    <property type="molecule type" value="Genomic_DNA"/>
</dbReference>